<feature type="domain" description="ABC3 transporter permease C-terminal" evidence="8">
    <location>
        <begin position="722"/>
        <end position="838"/>
    </location>
</feature>
<keyword evidence="11" id="KW-1185">Reference proteome</keyword>
<dbReference type="InterPro" id="IPR025857">
    <property type="entry name" value="MacB_PCD"/>
</dbReference>
<feature type="domain" description="MacB-like periplasmic core" evidence="9">
    <location>
        <begin position="482"/>
        <end position="687"/>
    </location>
</feature>
<feature type="transmembrane region" description="Helical" evidence="7">
    <location>
        <begin position="253"/>
        <end position="279"/>
    </location>
</feature>
<evidence type="ECO:0000313" key="10">
    <source>
        <dbReference type="EMBL" id="SDR72310.1"/>
    </source>
</evidence>
<dbReference type="Proteomes" id="UP000182237">
    <property type="component" value="Chromosome I"/>
</dbReference>
<gene>
    <name evidence="10" type="ORF">SAMN04488539_0162</name>
</gene>
<dbReference type="PANTHER" id="PTHR30572">
    <property type="entry name" value="MEMBRANE COMPONENT OF TRANSPORTER-RELATED"/>
    <property type="match status" value="1"/>
</dbReference>
<evidence type="ECO:0000256" key="6">
    <source>
        <dbReference type="ARBA" id="ARBA00038076"/>
    </source>
</evidence>
<name>A0A1H1LD92_9CORY</name>
<dbReference type="Pfam" id="PF12704">
    <property type="entry name" value="MacB_PCD"/>
    <property type="match status" value="2"/>
</dbReference>
<dbReference type="Pfam" id="PF02687">
    <property type="entry name" value="FtsX"/>
    <property type="match status" value="2"/>
</dbReference>
<feature type="transmembrane region" description="Helical" evidence="7">
    <location>
        <begin position="427"/>
        <end position="447"/>
    </location>
</feature>
<dbReference type="GO" id="GO:0022857">
    <property type="term" value="F:transmembrane transporter activity"/>
    <property type="evidence" value="ECO:0007669"/>
    <property type="project" value="TreeGrafter"/>
</dbReference>
<proteinExistence type="inferred from homology"/>
<sequence>MMRVSVRNVAAHKLRLALTVLAVVLGTAFIAGSLMFTTMLERTFDQAVGSRYDGVDAVVRPGEGQSGVELESLSEAPEADAVNASGTTVVVAARADETPIQTGQGVSTVRVYYGPGEAVGAAPEIVEGAAPAAVGEAAVNANAAGRYGIGIGEELIVVDPNSRRDYTIVGFYDDELTPSSSVALVTTPETYGEFYREDATVPEALVSAAEGVSAESLVDALRAAHPSYAIDTGDAIAQDAEEAIREGLNFVSYFLVAFGLVGLLVGTFLIANTFSMIVAQRTKEFALLRALGASRGQITRSVSAEALIVGLLGSAVGVVLGTGLVAVIKAIMGATGMELPPGGLGLSVDAVLVPLVVGTVVTMLSAWAPARRAGRVLPVEAMRSGESASPQPLAVRTWIGVALIVAGVAAAAAGVAWEDGTARNRAILVGVAAVGGVAGLFLAGPAFSLPVVPPFGRVIGAPFGSVGKLAATNTRRNPRRTSATAFALMLGIALVAIIGMLGASMRASVAEITRSEVTADFVLTGPLNAPFPLPAPLPAEVEDTAGVAAVVSYSEAPVTVDGEYSYAFGPYGATPVFSANPADIFALDAAEGEIAVDEDTFIAPRDYAQERGWSVGDTVSVAAPGLSGESTEVTLGGTFEPSTVIQGAAISRDTALRLVPDTALTIQMLGVGSDGSRDAEELRAALEETARPYIVAQVRSPEEMSGEIGELIDHMLFILYALLSLAVVIAVLGIVNTLTLSVIERRREIGMLRAVGTQRVQVRTMVILESVQMAVFGALAGIVLGLGLGWAFLTVLREQGLETLVVPWPLVAIMLGGSLVVGVLAALWPAQRAATTPPLEAIAD</sequence>
<feature type="transmembrane region" description="Helical" evidence="7">
    <location>
        <begin position="344"/>
        <end position="367"/>
    </location>
</feature>
<dbReference type="PANTHER" id="PTHR30572:SF4">
    <property type="entry name" value="ABC TRANSPORTER PERMEASE YTRF"/>
    <property type="match status" value="1"/>
</dbReference>
<dbReference type="InterPro" id="IPR050250">
    <property type="entry name" value="Macrolide_Exporter_MacB"/>
</dbReference>
<feature type="transmembrane region" description="Helical" evidence="7">
    <location>
        <begin position="393"/>
        <end position="415"/>
    </location>
</feature>
<accession>A0A1H1LD92</accession>
<dbReference type="RefSeq" id="WP_019193463.1">
    <property type="nucleotide sequence ID" value="NZ_LT629765.1"/>
</dbReference>
<evidence type="ECO:0000256" key="1">
    <source>
        <dbReference type="ARBA" id="ARBA00004651"/>
    </source>
</evidence>
<dbReference type="eggNOG" id="COG3127">
    <property type="taxonomic scope" value="Bacteria"/>
</dbReference>
<comment type="subcellular location">
    <subcellularLocation>
        <location evidence="1">Cell membrane</location>
        <topology evidence="1">Multi-pass membrane protein</topology>
    </subcellularLocation>
</comment>
<feature type="transmembrane region" description="Helical" evidence="7">
    <location>
        <begin position="773"/>
        <end position="793"/>
    </location>
</feature>
<keyword evidence="4 7" id="KW-1133">Transmembrane helix</keyword>
<organism evidence="10 11">
    <name type="scientific">Corynebacterium timonense</name>
    <dbReference type="NCBI Taxonomy" id="441500"/>
    <lineage>
        <taxon>Bacteria</taxon>
        <taxon>Bacillati</taxon>
        <taxon>Actinomycetota</taxon>
        <taxon>Actinomycetes</taxon>
        <taxon>Mycobacteriales</taxon>
        <taxon>Corynebacteriaceae</taxon>
        <taxon>Corynebacterium</taxon>
    </lineage>
</organism>
<keyword evidence="3 7" id="KW-0812">Transmembrane</keyword>
<feature type="transmembrane region" description="Helical" evidence="7">
    <location>
        <begin position="306"/>
        <end position="332"/>
    </location>
</feature>
<dbReference type="STRING" id="1203190.GCA_000312345_00606"/>
<evidence type="ECO:0000256" key="7">
    <source>
        <dbReference type="SAM" id="Phobius"/>
    </source>
</evidence>
<protein>
    <submittedName>
        <fullName evidence="10">Putative ABC transport system permease protein</fullName>
    </submittedName>
</protein>
<keyword evidence="5 7" id="KW-0472">Membrane</keyword>
<dbReference type="EMBL" id="LT629765">
    <property type="protein sequence ID" value="SDR72310.1"/>
    <property type="molecule type" value="Genomic_DNA"/>
</dbReference>
<feature type="domain" description="ABC3 transporter permease C-terminal" evidence="8">
    <location>
        <begin position="257"/>
        <end position="375"/>
    </location>
</feature>
<feature type="transmembrane region" description="Helical" evidence="7">
    <location>
        <begin position="805"/>
        <end position="828"/>
    </location>
</feature>
<dbReference type="GO" id="GO:0005886">
    <property type="term" value="C:plasma membrane"/>
    <property type="evidence" value="ECO:0007669"/>
    <property type="project" value="UniProtKB-SubCell"/>
</dbReference>
<evidence type="ECO:0000259" key="9">
    <source>
        <dbReference type="Pfam" id="PF12704"/>
    </source>
</evidence>
<evidence type="ECO:0000259" key="8">
    <source>
        <dbReference type="Pfam" id="PF02687"/>
    </source>
</evidence>
<evidence type="ECO:0000313" key="11">
    <source>
        <dbReference type="Proteomes" id="UP000182237"/>
    </source>
</evidence>
<feature type="domain" description="MacB-like periplasmic core" evidence="9">
    <location>
        <begin position="17"/>
        <end position="223"/>
    </location>
</feature>
<keyword evidence="2" id="KW-1003">Cell membrane</keyword>
<dbReference type="InterPro" id="IPR003838">
    <property type="entry name" value="ABC3_permease_C"/>
</dbReference>
<dbReference type="OrthoDB" id="9780560at2"/>
<evidence type="ECO:0000256" key="5">
    <source>
        <dbReference type="ARBA" id="ARBA00023136"/>
    </source>
</evidence>
<feature type="transmembrane region" description="Helical" evidence="7">
    <location>
        <begin position="485"/>
        <end position="505"/>
    </location>
</feature>
<evidence type="ECO:0000256" key="3">
    <source>
        <dbReference type="ARBA" id="ARBA00022692"/>
    </source>
</evidence>
<comment type="similarity">
    <text evidence="6">Belongs to the ABC-4 integral membrane protein family.</text>
</comment>
<evidence type="ECO:0000256" key="2">
    <source>
        <dbReference type="ARBA" id="ARBA00022475"/>
    </source>
</evidence>
<reference evidence="10 11" key="1">
    <citation type="submission" date="2016-10" db="EMBL/GenBank/DDBJ databases">
        <authorList>
            <person name="de Groot N.N."/>
        </authorList>
    </citation>
    <scope>NUCLEOTIDE SEQUENCE [LARGE SCALE GENOMIC DNA]</scope>
    <source>
        <strain evidence="10 11">DSM 45434</strain>
    </source>
</reference>
<evidence type="ECO:0000256" key="4">
    <source>
        <dbReference type="ARBA" id="ARBA00022989"/>
    </source>
</evidence>
<feature type="transmembrane region" description="Helical" evidence="7">
    <location>
        <begin position="717"/>
        <end position="743"/>
    </location>
</feature>
<dbReference type="AlphaFoldDB" id="A0A1H1LD92"/>